<gene>
    <name evidence="3" type="ORF">AYY18_08955</name>
</gene>
<proteinExistence type="inferred from homology"/>
<name>A0A1B8H802_9GAMM</name>
<sequence>MEVTDNNIETELNESVFEGSILTMLKNISEDESKKIYSVACDLYKADKYQDAERLFQVLCMLNHYDTRLFLALGACRQHQAHYHRALETYSYASLVSPSDPRFLLHAGECLLHMKEFSMAKQAFAGAELLAKTQPGYEVVAEKAGMMLAVVTEQAEEGNTKYH</sequence>
<dbReference type="EMBL" id="LZEY01000045">
    <property type="protein sequence ID" value="OBU05196.1"/>
    <property type="molecule type" value="Genomic_DNA"/>
</dbReference>
<organism evidence="3 4">
    <name type="scientific">Morganella psychrotolerans</name>
    <dbReference type="NCBI Taxonomy" id="368603"/>
    <lineage>
        <taxon>Bacteria</taxon>
        <taxon>Pseudomonadati</taxon>
        <taxon>Pseudomonadota</taxon>
        <taxon>Gammaproteobacteria</taxon>
        <taxon>Enterobacterales</taxon>
        <taxon>Morganellaceae</taxon>
        <taxon>Morganella</taxon>
    </lineage>
</organism>
<protein>
    <submittedName>
        <fullName evidence="3">CesD/SycD/LcrH family type III secretion system chaperone</fullName>
    </submittedName>
</protein>
<reference evidence="4" key="1">
    <citation type="submission" date="2016-06" db="EMBL/GenBank/DDBJ databases">
        <authorList>
            <person name="Butler K."/>
        </authorList>
    </citation>
    <scope>NUCLEOTIDE SEQUENCE [LARGE SCALE GENOMIC DNA]</scope>
    <source>
        <strain evidence="4">GCSL-Mp20</strain>
    </source>
</reference>
<evidence type="ECO:0000256" key="2">
    <source>
        <dbReference type="ARBA" id="ARBA00023186"/>
    </source>
</evidence>
<dbReference type="InterPro" id="IPR011716">
    <property type="entry name" value="TPR-3"/>
</dbReference>
<dbReference type="NCBIfam" id="TIGR02552">
    <property type="entry name" value="LcrH_SycD"/>
    <property type="match status" value="1"/>
</dbReference>
<evidence type="ECO:0000256" key="1">
    <source>
        <dbReference type="ARBA" id="ARBA00010244"/>
    </source>
</evidence>
<dbReference type="InterPro" id="IPR016379">
    <property type="entry name" value="T3SS_Ca_resp_chp_LcrH/SycD_sub"/>
</dbReference>
<evidence type="ECO:0000313" key="3">
    <source>
        <dbReference type="EMBL" id="OBU05196.1"/>
    </source>
</evidence>
<keyword evidence="4" id="KW-1185">Reference proteome</keyword>
<dbReference type="RefSeq" id="WP_067404831.1">
    <property type="nucleotide sequence ID" value="NZ_LZEY01000045.1"/>
</dbReference>
<dbReference type="Gene3D" id="1.25.40.10">
    <property type="entry name" value="Tetratricopeptide repeat domain"/>
    <property type="match status" value="1"/>
</dbReference>
<dbReference type="PRINTS" id="PR01595">
    <property type="entry name" value="SYCDCHAPRONE"/>
</dbReference>
<dbReference type="AlphaFoldDB" id="A0A1B8H802"/>
<dbReference type="Proteomes" id="UP000092377">
    <property type="component" value="Unassembled WGS sequence"/>
</dbReference>
<dbReference type="PIRSF" id="PIRSF003165">
    <property type="entry name" value="Chaperone_SicA"/>
    <property type="match status" value="1"/>
</dbReference>
<dbReference type="SUPFAM" id="SSF48452">
    <property type="entry name" value="TPR-like"/>
    <property type="match status" value="1"/>
</dbReference>
<dbReference type="InterPro" id="IPR011990">
    <property type="entry name" value="TPR-like_helical_dom_sf"/>
</dbReference>
<keyword evidence="2" id="KW-0143">Chaperone</keyword>
<dbReference type="Pfam" id="PF07720">
    <property type="entry name" value="TPR_3"/>
    <property type="match status" value="1"/>
</dbReference>
<evidence type="ECO:0000313" key="4">
    <source>
        <dbReference type="Proteomes" id="UP000092377"/>
    </source>
</evidence>
<dbReference type="OrthoDB" id="8591320at2"/>
<dbReference type="InterPro" id="IPR005415">
    <property type="entry name" value="T3SS_Ca_resp_chp_LcrH/SycD"/>
</dbReference>
<comment type="caution">
    <text evidence="3">The sequence shown here is derived from an EMBL/GenBank/DDBJ whole genome shotgun (WGS) entry which is preliminary data.</text>
</comment>
<comment type="similarity">
    <text evidence="1">Belongs to the LcrH/SycD chaperone family.</text>
</comment>
<accession>A0A1B8H802</accession>